<evidence type="ECO:0000313" key="1">
    <source>
        <dbReference type="EMBL" id="GAV19747.1"/>
    </source>
</evidence>
<dbReference type="STRING" id="1921010.MMIC_P0704"/>
<sequence length="237" mass="26688">MDDPISRRYIESDYLEHNPEWDMEDSPWKAGKVAAMLKRFAIEPKTICEVGCGAGGVLGAMKGDFPKADFTGYDIAPDAEKFWGELRDSGVELNVGDFFTLNSRNYDVILLLDVLEHVADPHQFLVKLRPYADHVVIHFPLDLSALSVLRETPLLHVRRKVGHIQFFTKGLALELLEECGLEVIDWQYTDAAFSAPQRGLKTKLFGLLRRLVYILNKDIGARLLGGETLMVLAKPEC</sequence>
<keyword evidence="1" id="KW-0489">Methyltransferase</keyword>
<dbReference type="Proteomes" id="UP000231632">
    <property type="component" value="Unassembled WGS sequence"/>
</dbReference>
<dbReference type="AlphaFoldDB" id="A0A1L8CLF1"/>
<keyword evidence="1" id="KW-0830">Ubiquinone</keyword>
<dbReference type="GO" id="GO:0032259">
    <property type="term" value="P:methylation"/>
    <property type="evidence" value="ECO:0007669"/>
    <property type="project" value="UniProtKB-KW"/>
</dbReference>
<keyword evidence="2" id="KW-1185">Reference proteome</keyword>
<accession>A0A1L8CLF1</accession>
<dbReference type="Gene3D" id="3.40.50.150">
    <property type="entry name" value="Vaccinia Virus protein VP39"/>
    <property type="match status" value="1"/>
</dbReference>
<proteinExistence type="predicted"/>
<comment type="caution">
    <text evidence="1">The sequence shown here is derived from an EMBL/GenBank/DDBJ whole genome shotgun (WGS) entry which is preliminary data.</text>
</comment>
<gene>
    <name evidence="1" type="ORF">MMIC_P0704</name>
</gene>
<organism evidence="1 2">
    <name type="scientific">Mariprofundus micogutta</name>
    <dbReference type="NCBI Taxonomy" id="1921010"/>
    <lineage>
        <taxon>Bacteria</taxon>
        <taxon>Pseudomonadati</taxon>
        <taxon>Pseudomonadota</taxon>
        <taxon>Candidatius Mariprofundia</taxon>
        <taxon>Mariprofundales</taxon>
        <taxon>Mariprofundaceae</taxon>
        <taxon>Mariprofundus</taxon>
    </lineage>
</organism>
<name>A0A1L8CLF1_9PROT</name>
<dbReference type="Pfam" id="PF13489">
    <property type="entry name" value="Methyltransf_23"/>
    <property type="match status" value="1"/>
</dbReference>
<dbReference type="InterPro" id="IPR029063">
    <property type="entry name" value="SAM-dependent_MTases_sf"/>
</dbReference>
<evidence type="ECO:0000313" key="2">
    <source>
        <dbReference type="Proteomes" id="UP000231632"/>
    </source>
</evidence>
<keyword evidence="1" id="KW-0808">Transferase</keyword>
<dbReference type="CDD" id="cd02440">
    <property type="entry name" value="AdoMet_MTases"/>
    <property type="match status" value="1"/>
</dbReference>
<dbReference type="OrthoDB" id="9790457at2"/>
<dbReference type="EMBL" id="BDFD01000004">
    <property type="protein sequence ID" value="GAV19747.1"/>
    <property type="molecule type" value="Genomic_DNA"/>
</dbReference>
<dbReference type="SUPFAM" id="SSF53335">
    <property type="entry name" value="S-adenosyl-L-methionine-dependent methyltransferases"/>
    <property type="match status" value="1"/>
</dbReference>
<dbReference type="RefSeq" id="WP_072659079.1">
    <property type="nucleotide sequence ID" value="NZ_BDFD01000004.1"/>
</dbReference>
<dbReference type="GO" id="GO:0008168">
    <property type="term" value="F:methyltransferase activity"/>
    <property type="evidence" value="ECO:0007669"/>
    <property type="project" value="UniProtKB-KW"/>
</dbReference>
<reference evidence="1 2" key="1">
    <citation type="journal article" date="2017" name="Arch. Microbiol.">
        <title>Mariprofundus micogutta sp. nov., a novel iron-oxidizing zetaproteobacterium isolated from a deep-sea hydrothermal field at the Bayonnaise knoll of the Izu-Ogasawara arc, and a description of Mariprofundales ord. nov. and Zetaproteobacteria classis nov.</title>
        <authorList>
            <person name="Makita H."/>
            <person name="Tanaka E."/>
            <person name="Mitsunobu S."/>
            <person name="Miyazaki M."/>
            <person name="Nunoura T."/>
            <person name="Uematsu K."/>
            <person name="Takaki Y."/>
            <person name="Nishi S."/>
            <person name="Shimamura S."/>
            <person name="Takai K."/>
        </authorList>
    </citation>
    <scope>NUCLEOTIDE SEQUENCE [LARGE SCALE GENOMIC DNA]</scope>
    <source>
        <strain evidence="1 2">ET2</strain>
    </source>
</reference>
<protein>
    <submittedName>
        <fullName evidence="1">Bifunctional 3-demethylubiquinone-9 3-methyltransferase/ 2-octaprenyl-6-hydroxy phenol methylase</fullName>
    </submittedName>
</protein>